<dbReference type="OrthoDB" id="4484751at2"/>
<dbReference type="CDD" id="cd17504">
    <property type="entry name" value="MFS_MMR_MDR_like"/>
    <property type="match status" value="1"/>
</dbReference>
<dbReference type="PANTHER" id="PTHR42718:SF9">
    <property type="entry name" value="MAJOR FACILITATOR SUPERFAMILY MULTIDRUG TRANSPORTER MFSC"/>
    <property type="match status" value="1"/>
</dbReference>
<evidence type="ECO:0000256" key="6">
    <source>
        <dbReference type="SAM" id="Phobius"/>
    </source>
</evidence>
<dbReference type="Gene3D" id="1.20.1720.10">
    <property type="entry name" value="Multidrug resistance protein D"/>
    <property type="match status" value="1"/>
</dbReference>
<dbReference type="Pfam" id="PF07690">
    <property type="entry name" value="MFS_1"/>
    <property type="match status" value="1"/>
</dbReference>
<feature type="transmembrane region" description="Helical" evidence="6">
    <location>
        <begin position="107"/>
        <end position="125"/>
    </location>
</feature>
<keyword evidence="4 6" id="KW-1133">Transmembrane helix</keyword>
<dbReference type="Gene3D" id="1.20.1250.20">
    <property type="entry name" value="MFS general substrate transporter like domains"/>
    <property type="match status" value="1"/>
</dbReference>
<evidence type="ECO:0000256" key="1">
    <source>
        <dbReference type="ARBA" id="ARBA00004651"/>
    </source>
</evidence>
<name>A0A3S3E8V0_9NOCA</name>
<feature type="transmembrane region" description="Helical" evidence="6">
    <location>
        <begin position="269"/>
        <end position="289"/>
    </location>
</feature>
<dbReference type="InterPro" id="IPR011701">
    <property type="entry name" value="MFS"/>
</dbReference>
<feature type="transmembrane region" description="Helical" evidence="6">
    <location>
        <begin position="336"/>
        <end position="354"/>
    </location>
</feature>
<feature type="transmembrane region" description="Helical" evidence="6">
    <location>
        <begin position="137"/>
        <end position="158"/>
    </location>
</feature>
<dbReference type="SUPFAM" id="SSF103473">
    <property type="entry name" value="MFS general substrate transporter"/>
    <property type="match status" value="1"/>
</dbReference>
<dbReference type="Proteomes" id="UP000286208">
    <property type="component" value="Unassembled WGS sequence"/>
</dbReference>
<evidence type="ECO:0000313" key="8">
    <source>
        <dbReference type="EMBL" id="RVW07988.1"/>
    </source>
</evidence>
<feature type="transmembrane region" description="Helical" evidence="6">
    <location>
        <begin position="82"/>
        <end position="101"/>
    </location>
</feature>
<feature type="transmembrane region" description="Helical" evidence="6">
    <location>
        <begin position="301"/>
        <end position="324"/>
    </location>
</feature>
<keyword evidence="5 6" id="KW-0472">Membrane</keyword>
<feature type="transmembrane region" description="Helical" evidence="6">
    <location>
        <begin position="170"/>
        <end position="189"/>
    </location>
</feature>
<accession>A0A3S3E8V0</accession>
<protein>
    <submittedName>
        <fullName evidence="8">MFS transporter</fullName>
    </submittedName>
</protein>
<comment type="caution">
    <text evidence="8">The sequence shown here is derived from an EMBL/GenBank/DDBJ whole genome shotgun (WGS) entry which is preliminary data.</text>
</comment>
<dbReference type="EMBL" id="RKLP01000010">
    <property type="protein sequence ID" value="RVW07988.1"/>
    <property type="molecule type" value="Genomic_DNA"/>
</dbReference>
<keyword evidence="9" id="KW-1185">Reference proteome</keyword>
<feature type="transmembrane region" description="Helical" evidence="6">
    <location>
        <begin position="20"/>
        <end position="43"/>
    </location>
</feature>
<sequence length="489" mass="48981">MIAGLAPAPRTARSGPVIGVLSLSGVLVALLQTLVVPVLPAFAVDLGVTPTSASWLVTVTLLTAAVGTPLIGRLADMFGKRAMMLVCLGLMIAGSVLAAVGPGFATVVAGRGLQGFAMALMPVGISMMRDVLPPERLGGGVALMSATIGIGSVLGMPLSGVLHEHLGWQSLFWVPAGFAVVMAALLPFVVPESNTRAAGRFDYRGAVLLTSALTAVLLAISKGGAWGWGSAPTVGLAVAGAIGLMVWIPLELRTSHPLVDLRTSMLRPVLVSNVCALLLGFAMFLSSYASTQELQVPASTGYGLGLSAAAAGLVMLPGGVVMILLAPVSAAMIRGWGARVTLAVGAGAIALGFAERGVLGSSVLVVGISAFVVSVGVAFALAAMPVLITNAVPLDQTASANSVNSLVRAVGTSTASAVGAAVLAASTVTVGAAIVPAEIGLDRLFWLGAVVATAALVVMLCVPLARPRTAQGPTARDGACTVDDVLPVR</sequence>
<evidence type="ECO:0000256" key="4">
    <source>
        <dbReference type="ARBA" id="ARBA00022989"/>
    </source>
</evidence>
<gene>
    <name evidence="8" type="ORF">EGT67_18855</name>
</gene>
<organism evidence="8 9">
    <name type="scientific">Prescottella agglutinans</name>
    <dbReference type="NCBI Taxonomy" id="1644129"/>
    <lineage>
        <taxon>Bacteria</taxon>
        <taxon>Bacillati</taxon>
        <taxon>Actinomycetota</taxon>
        <taxon>Actinomycetes</taxon>
        <taxon>Mycobacteriales</taxon>
        <taxon>Nocardiaceae</taxon>
        <taxon>Prescottella</taxon>
    </lineage>
</organism>
<dbReference type="InterPro" id="IPR020846">
    <property type="entry name" value="MFS_dom"/>
</dbReference>
<dbReference type="AlphaFoldDB" id="A0A3S3E8V0"/>
<feature type="transmembrane region" description="Helical" evidence="6">
    <location>
        <begin position="55"/>
        <end position="75"/>
    </location>
</feature>
<dbReference type="GO" id="GO:0005886">
    <property type="term" value="C:plasma membrane"/>
    <property type="evidence" value="ECO:0007669"/>
    <property type="project" value="UniProtKB-SubCell"/>
</dbReference>
<feature type="transmembrane region" description="Helical" evidence="6">
    <location>
        <begin position="366"/>
        <end position="388"/>
    </location>
</feature>
<keyword evidence="2" id="KW-0813">Transport</keyword>
<dbReference type="PANTHER" id="PTHR42718">
    <property type="entry name" value="MAJOR FACILITATOR SUPERFAMILY MULTIDRUG TRANSPORTER MFSC"/>
    <property type="match status" value="1"/>
</dbReference>
<comment type="subcellular location">
    <subcellularLocation>
        <location evidence="1">Cell membrane</location>
        <topology evidence="1">Multi-pass membrane protein</topology>
    </subcellularLocation>
</comment>
<feature type="transmembrane region" description="Helical" evidence="6">
    <location>
        <begin position="226"/>
        <end position="248"/>
    </location>
</feature>
<evidence type="ECO:0000313" key="9">
    <source>
        <dbReference type="Proteomes" id="UP000286208"/>
    </source>
</evidence>
<reference evidence="8 9" key="1">
    <citation type="submission" date="2018-11" db="EMBL/GenBank/DDBJ databases">
        <title>Rhodococcus spongicola sp. nov. and Rhodococcus xishaensis sp. nov. from marine sponges.</title>
        <authorList>
            <person name="Li L."/>
            <person name="Lin H.W."/>
        </authorList>
    </citation>
    <scope>NUCLEOTIDE SEQUENCE [LARGE SCALE GENOMIC DNA]</scope>
    <source>
        <strain evidence="8 9">CCTCC AB2014297</strain>
    </source>
</reference>
<dbReference type="PROSITE" id="PS50850">
    <property type="entry name" value="MFS"/>
    <property type="match status" value="1"/>
</dbReference>
<feature type="transmembrane region" description="Helical" evidence="6">
    <location>
        <begin position="409"/>
        <end position="432"/>
    </location>
</feature>
<evidence type="ECO:0000256" key="3">
    <source>
        <dbReference type="ARBA" id="ARBA00022692"/>
    </source>
</evidence>
<keyword evidence="3 6" id="KW-0812">Transmembrane</keyword>
<dbReference type="RefSeq" id="WP_127917621.1">
    <property type="nucleotide sequence ID" value="NZ_RKLP01000010.1"/>
</dbReference>
<feature type="transmembrane region" description="Helical" evidence="6">
    <location>
        <begin position="444"/>
        <end position="465"/>
    </location>
</feature>
<feature type="domain" description="Major facilitator superfamily (MFS) profile" evidence="7">
    <location>
        <begin position="17"/>
        <end position="466"/>
    </location>
</feature>
<evidence type="ECO:0000256" key="5">
    <source>
        <dbReference type="ARBA" id="ARBA00023136"/>
    </source>
</evidence>
<dbReference type="GO" id="GO:0022857">
    <property type="term" value="F:transmembrane transporter activity"/>
    <property type="evidence" value="ECO:0007669"/>
    <property type="project" value="InterPro"/>
</dbReference>
<evidence type="ECO:0000256" key="2">
    <source>
        <dbReference type="ARBA" id="ARBA00022448"/>
    </source>
</evidence>
<evidence type="ECO:0000259" key="7">
    <source>
        <dbReference type="PROSITE" id="PS50850"/>
    </source>
</evidence>
<proteinExistence type="predicted"/>
<feature type="transmembrane region" description="Helical" evidence="6">
    <location>
        <begin position="201"/>
        <end position="220"/>
    </location>
</feature>
<dbReference type="InterPro" id="IPR036259">
    <property type="entry name" value="MFS_trans_sf"/>
</dbReference>